<sequence>MEMRSTRISRITACKMKFMRAILRYTRLDRERKEDNTETPITPESNFINKYQLQWKNHVQGMNRNRLPNAMLQYRPQGKKSLGRLKRWIENDSLRPHAGTSVCPRVLCPVFEHVASAAENGTTSYTRHTSHFPNTVVILTTVKVVHTILGLKFSYPMFDSRQLDLFRAVMDQIIIPSIRRESPNNHTEQPQLLVSCIRHETDPDLWKTILWADEATFKLNGKENRHNCVYWTSENPHEIMVFRFNSPLYRLYVAVNVRRPVNVRIYRYNLTFAVVVSQYLRIKVPDVDRAKIDAKSIIAVVINIQDEEFHQLGNPGKLKSLYTRKQFTLCKENFISNEEWISDDDDDDDDYEEDGNDDNGDDRRGKWEKTQLKGSTAVY</sequence>
<evidence type="ECO:0000256" key="1">
    <source>
        <dbReference type="SAM" id="MobiDB-lite"/>
    </source>
</evidence>
<evidence type="ECO:0000313" key="2">
    <source>
        <dbReference type="EMBL" id="KAJ4431026.1"/>
    </source>
</evidence>
<feature type="region of interest" description="Disordered" evidence="1">
    <location>
        <begin position="341"/>
        <end position="379"/>
    </location>
</feature>
<evidence type="ECO:0000313" key="3">
    <source>
        <dbReference type="Proteomes" id="UP001148838"/>
    </source>
</evidence>
<protein>
    <submittedName>
        <fullName evidence="2">Uncharacterized protein</fullName>
    </submittedName>
</protein>
<organism evidence="2 3">
    <name type="scientific">Periplaneta americana</name>
    <name type="common">American cockroach</name>
    <name type="synonym">Blatta americana</name>
    <dbReference type="NCBI Taxonomy" id="6978"/>
    <lineage>
        <taxon>Eukaryota</taxon>
        <taxon>Metazoa</taxon>
        <taxon>Ecdysozoa</taxon>
        <taxon>Arthropoda</taxon>
        <taxon>Hexapoda</taxon>
        <taxon>Insecta</taxon>
        <taxon>Pterygota</taxon>
        <taxon>Neoptera</taxon>
        <taxon>Polyneoptera</taxon>
        <taxon>Dictyoptera</taxon>
        <taxon>Blattodea</taxon>
        <taxon>Blattoidea</taxon>
        <taxon>Blattidae</taxon>
        <taxon>Blattinae</taxon>
        <taxon>Periplaneta</taxon>
    </lineage>
</organism>
<gene>
    <name evidence="2" type="ORF">ANN_19619</name>
</gene>
<feature type="compositionally biased region" description="Acidic residues" evidence="1">
    <location>
        <begin position="341"/>
        <end position="360"/>
    </location>
</feature>
<comment type="caution">
    <text evidence="2">The sequence shown here is derived from an EMBL/GenBank/DDBJ whole genome shotgun (WGS) entry which is preliminary data.</text>
</comment>
<keyword evidence="3" id="KW-1185">Reference proteome</keyword>
<dbReference type="EMBL" id="JAJSOF020000031">
    <property type="protein sequence ID" value="KAJ4431026.1"/>
    <property type="molecule type" value="Genomic_DNA"/>
</dbReference>
<accession>A0ABQ8SB16</accession>
<feature type="compositionally biased region" description="Basic and acidic residues" evidence="1">
    <location>
        <begin position="361"/>
        <end position="371"/>
    </location>
</feature>
<proteinExistence type="predicted"/>
<reference evidence="2 3" key="1">
    <citation type="journal article" date="2022" name="Allergy">
        <title>Genome assembly and annotation of Periplaneta americana reveal a comprehensive cockroach allergen profile.</title>
        <authorList>
            <person name="Wang L."/>
            <person name="Xiong Q."/>
            <person name="Saelim N."/>
            <person name="Wang L."/>
            <person name="Nong W."/>
            <person name="Wan A.T."/>
            <person name="Shi M."/>
            <person name="Liu X."/>
            <person name="Cao Q."/>
            <person name="Hui J.H.L."/>
            <person name="Sookrung N."/>
            <person name="Leung T.F."/>
            <person name="Tungtrongchitr A."/>
            <person name="Tsui S.K.W."/>
        </authorList>
    </citation>
    <scope>NUCLEOTIDE SEQUENCE [LARGE SCALE GENOMIC DNA]</scope>
    <source>
        <strain evidence="2">PWHHKU_190912</strain>
    </source>
</reference>
<name>A0ABQ8SB16_PERAM</name>
<dbReference type="Proteomes" id="UP001148838">
    <property type="component" value="Unassembled WGS sequence"/>
</dbReference>